<feature type="signal peptide" evidence="3">
    <location>
        <begin position="1"/>
        <end position="19"/>
    </location>
</feature>
<accession>A0A388KRD9</accession>
<feature type="transmembrane region" description="Helical" evidence="2">
    <location>
        <begin position="100"/>
        <end position="129"/>
    </location>
</feature>
<name>A0A388KRD9_CHABU</name>
<keyword evidence="5" id="KW-1185">Reference proteome</keyword>
<feature type="transmembrane region" description="Helical" evidence="2">
    <location>
        <begin position="60"/>
        <end position="80"/>
    </location>
</feature>
<feature type="chain" id="PRO_5017481207" evidence="3">
    <location>
        <begin position="20"/>
        <end position="884"/>
    </location>
</feature>
<gene>
    <name evidence="4" type="ORF">CBR_g12180</name>
</gene>
<feature type="compositionally biased region" description="Polar residues" evidence="1">
    <location>
        <begin position="248"/>
        <end position="260"/>
    </location>
</feature>
<keyword evidence="2" id="KW-0812">Transmembrane</keyword>
<dbReference type="PANTHER" id="PTHR33472:SF28">
    <property type="entry name" value="BROMO AND FHA DOMAIN-CONTAINING PROTEIN DDB_G0267958"/>
    <property type="match status" value="1"/>
</dbReference>
<dbReference type="PANTHER" id="PTHR33472">
    <property type="entry name" value="OS01G0106600 PROTEIN"/>
    <property type="match status" value="1"/>
</dbReference>
<organism evidence="4 5">
    <name type="scientific">Chara braunii</name>
    <name type="common">Braun's stonewort</name>
    <dbReference type="NCBI Taxonomy" id="69332"/>
    <lineage>
        <taxon>Eukaryota</taxon>
        <taxon>Viridiplantae</taxon>
        <taxon>Streptophyta</taxon>
        <taxon>Charophyceae</taxon>
        <taxon>Charales</taxon>
        <taxon>Characeae</taxon>
        <taxon>Chara</taxon>
    </lineage>
</organism>
<keyword evidence="2" id="KW-0472">Membrane</keyword>
<feature type="region of interest" description="Disordered" evidence="1">
    <location>
        <begin position="157"/>
        <end position="283"/>
    </location>
</feature>
<keyword evidence="2" id="KW-1133">Transmembrane helix</keyword>
<evidence type="ECO:0000256" key="3">
    <source>
        <dbReference type="SAM" id="SignalP"/>
    </source>
</evidence>
<comment type="caution">
    <text evidence="4">The sequence shown here is derived from an EMBL/GenBank/DDBJ whole genome shotgun (WGS) entry which is preliminary data.</text>
</comment>
<evidence type="ECO:0000313" key="4">
    <source>
        <dbReference type="EMBL" id="GBG72607.1"/>
    </source>
</evidence>
<protein>
    <submittedName>
        <fullName evidence="4">Uncharacterized protein</fullName>
    </submittedName>
</protein>
<dbReference type="AlphaFoldDB" id="A0A388KRD9"/>
<proteinExistence type="predicted"/>
<sequence length="884" mass="96433">MWLRIGILRVAMAIFLVEAAVKVTRKFIEDYYVRDVPCSLMMLQLAQGKAHYGYLRAAGALRLGGTLAQLTLSILLVYLVHTQGKRGGEAKAGVRRLEQLIHFAYAAVFAQILLSCVIFIITPFSIFYYSVTLPLKRMVAARRQRVRVLPLRAGAGGVAPVPASPPSPAPAPGPPATAPPPRSPPSPPAVSASGGGAAAETLTGEGEGMQRAGEAAASGGEAAAEASAEGRAGGEGGSGGGGAGGESNQADGENAQQAQNPIHPPPPPPPPPPPRCPEADEEERALREVPALVWYFHCHRHPKLLPVCAFRREDCNCGLPGHWFLSLRELIAIALSRNVDEGVSAAVYQEMALDALGRVVQSADPFACELIVDADRGGFDRIVNVITDHASLPCRERAVLIVWQLTNMSRLADMAEENGQRMYDPLRNVTSSPRLAKAGLVLLDAAVRKSSPLMQEKAVGALWRLCRNHRMVAECLFSGVEGKARIEELVELATNGPTGRTCLDTLYLLSRLMADCAAPYAHYTRLREIRDYRGLLVGAIAREGRRREPVRGIEGYRGPQRFWVPPARAAFRESRALPRLIGLALSHASSTDGKELIAVILQCYYELGAANLFPFEAKELARILQVRYYTTAPELLYTAMLTSDLLLSYLDQPNTSTTVDFLPRLIEQDDSTLFLHLLRLELEQWMGPHFALRLGIERIAASSSWRQFTAPLSRPPTVRHLFRCPARLMAYLLATCFDLLTVEIDEVVLDDQSTTRAIQIDVNTIDEGPVAGMTVAAFWLAALLHRGETSRTKTYACTALTRLAQYDRQRLRPSVVEGLGFMQRENEINVEGIEDAPEFLVLQHELQDILPNLAGLPASTTEQQEIPIIQALSEVGTSDATSVA</sequence>
<feature type="compositionally biased region" description="Pro residues" evidence="1">
    <location>
        <begin position="162"/>
        <end position="188"/>
    </location>
</feature>
<dbReference type="InterPro" id="IPR011989">
    <property type="entry name" value="ARM-like"/>
</dbReference>
<dbReference type="Gene3D" id="1.25.10.10">
    <property type="entry name" value="Leucine-rich Repeat Variant"/>
    <property type="match status" value="1"/>
</dbReference>
<feature type="compositionally biased region" description="Gly residues" evidence="1">
    <location>
        <begin position="231"/>
        <end position="245"/>
    </location>
</feature>
<feature type="compositionally biased region" description="Low complexity" evidence="1">
    <location>
        <begin position="211"/>
        <end position="230"/>
    </location>
</feature>
<dbReference type="Gramene" id="GBG72607">
    <property type="protein sequence ID" value="GBG72607"/>
    <property type="gene ID" value="CBR_g12180"/>
</dbReference>
<dbReference type="SUPFAM" id="SSF101447">
    <property type="entry name" value="Formin homology 2 domain (FH2 domain)"/>
    <property type="match status" value="1"/>
</dbReference>
<reference evidence="4 5" key="1">
    <citation type="journal article" date="2018" name="Cell">
        <title>The Chara Genome: Secondary Complexity and Implications for Plant Terrestrialization.</title>
        <authorList>
            <person name="Nishiyama T."/>
            <person name="Sakayama H."/>
            <person name="Vries J.D."/>
            <person name="Buschmann H."/>
            <person name="Saint-Marcoux D."/>
            <person name="Ullrich K.K."/>
            <person name="Haas F.B."/>
            <person name="Vanderstraeten L."/>
            <person name="Becker D."/>
            <person name="Lang D."/>
            <person name="Vosolsobe S."/>
            <person name="Rombauts S."/>
            <person name="Wilhelmsson P.K.I."/>
            <person name="Janitza P."/>
            <person name="Kern R."/>
            <person name="Heyl A."/>
            <person name="Rumpler F."/>
            <person name="Villalobos L.I.A.C."/>
            <person name="Clay J.M."/>
            <person name="Skokan R."/>
            <person name="Toyoda A."/>
            <person name="Suzuki Y."/>
            <person name="Kagoshima H."/>
            <person name="Schijlen E."/>
            <person name="Tajeshwar N."/>
            <person name="Catarino B."/>
            <person name="Hetherington A.J."/>
            <person name="Saltykova A."/>
            <person name="Bonnot C."/>
            <person name="Breuninger H."/>
            <person name="Symeonidi A."/>
            <person name="Radhakrishnan G.V."/>
            <person name="Van Nieuwerburgh F."/>
            <person name="Deforce D."/>
            <person name="Chang C."/>
            <person name="Karol K.G."/>
            <person name="Hedrich R."/>
            <person name="Ulvskov P."/>
            <person name="Glockner G."/>
            <person name="Delwiche C.F."/>
            <person name="Petrasek J."/>
            <person name="Van de Peer Y."/>
            <person name="Friml J."/>
            <person name="Beilby M."/>
            <person name="Dolan L."/>
            <person name="Kohara Y."/>
            <person name="Sugano S."/>
            <person name="Fujiyama A."/>
            <person name="Delaux P.-M."/>
            <person name="Quint M."/>
            <person name="TheiBen G."/>
            <person name="Hagemann M."/>
            <person name="Harholt J."/>
            <person name="Dunand C."/>
            <person name="Zachgo S."/>
            <person name="Langdale J."/>
            <person name="Maumus F."/>
            <person name="Straeten D.V.D."/>
            <person name="Gould S.B."/>
            <person name="Rensing S.A."/>
        </authorList>
    </citation>
    <scope>NUCLEOTIDE SEQUENCE [LARGE SCALE GENOMIC DNA]</scope>
    <source>
        <strain evidence="4 5">S276</strain>
    </source>
</reference>
<dbReference type="EMBL" id="BFEA01000168">
    <property type="protein sequence ID" value="GBG72607.1"/>
    <property type="molecule type" value="Genomic_DNA"/>
</dbReference>
<evidence type="ECO:0000256" key="2">
    <source>
        <dbReference type="SAM" id="Phobius"/>
    </source>
</evidence>
<dbReference type="Proteomes" id="UP000265515">
    <property type="component" value="Unassembled WGS sequence"/>
</dbReference>
<dbReference type="InterPro" id="IPR016024">
    <property type="entry name" value="ARM-type_fold"/>
</dbReference>
<evidence type="ECO:0000313" key="5">
    <source>
        <dbReference type="Proteomes" id="UP000265515"/>
    </source>
</evidence>
<dbReference type="SUPFAM" id="SSF48371">
    <property type="entry name" value="ARM repeat"/>
    <property type="match status" value="1"/>
</dbReference>
<feature type="compositionally biased region" description="Pro residues" evidence="1">
    <location>
        <begin position="262"/>
        <end position="276"/>
    </location>
</feature>
<keyword evidence="3" id="KW-0732">Signal</keyword>
<evidence type="ECO:0000256" key="1">
    <source>
        <dbReference type="SAM" id="MobiDB-lite"/>
    </source>
</evidence>